<dbReference type="GO" id="GO:0020037">
    <property type="term" value="F:heme binding"/>
    <property type="evidence" value="ECO:0007669"/>
    <property type="project" value="InterPro"/>
</dbReference>
<dbReference type="EMBL" id="CP063078">
    <property type="protein sequence ID" value="QOQ88000.1"/>
    <property type="molecule type" value="Genomic_DNA"/>
</dbReference>
<reference evidence="6 7" key="1">
    <citation type="submission" date="2020-10" db="EMBL/GenBank/DDBJ databases">
        <title>Campylobacter and Helicobacter PacBio genomes.</title>
        <authorList>
            <person name="Lane C."/>
        </authorList>
    </citation>
    <scope>NUCLEOTIDE SEQUENCE [LARGE SCALE GENOMIC DNA]</scope>
    <source>
        <strain evidence="6 7">2016D-0077</strain>
    </source>
</reference>
<sequence>MKKIVAVVWIASIFIFIGCNKDSSTSKEVVSYEKISKEDLPKNDDIAQNSLSQKIAGESVVNYFDNHCSSCHGNYGERSALSRSRVIADLSEDEINFALKGFKDGTYGGEFAATMKANIKNLKYEELNSLAKYIANEL</sequence>
<dbReference type="PROSITE" id="PS51257">
    <property type="entry name" value="PROKAR_LIPOPROTEIN"/>
    <property type="match status" value="1"/>
</dbReference>
<keyword evidence="3 4" id="KW-0408">Iron</keyword>
<dbReference type="SUPFAM" id="SSF46626">
    <property type="entry name" value="Cytochrome c"/>
    <property type="match status" value="1"/>
</dbReference>
<evidence type="ECO:0000313" key="6">
    <source>
        <dbReference type="EMBL" id="QOQ88000.1"/>
    </source>
</evidence>
<dbReference type="OrthoDB" id="5340148at2"/>
<keyword evidence="2 4" id="KW-0479">Metal-binding</keyword>
<evidence type="ECO:0000256" key="1">
    <source>
        <dbReference type="ARBA" id="ARBA00022617"/>
    </source>
</evidence>
<evidence type="ECO:0000256" key="2">
    <source>
        <dbReference type="ARBA" id="ARBA00022723"/>
    </source>
</evidence>
<keyword evidence="1 4" id="KW-0349">Heme</keyword>
<evidence type="ECO:0000256" key="4">
    <source>
        <dbReference type="PROSITE-ProRule" id="PRU00433"/>
    </source>
</evidence>
<dbReference type="InterPro" id="IPR009056">
    <property type="entry name" value="Cyt_c-like_dom"/>
</dbReference>
<name>A0A7M1LHT5_9BACT</name>
<dbReference type="Gene3D" id="1.10.760.10">
    <property type="entry name" value="Cytochrome c-like domain"/>
    <property type="match status" value="1"/>
</dbReference>
<feature type="domain" description="Cytochrome c" evidence="5">
    <location>
        <begin position="52"/>
        <end position="138"/>
    </location>
</feature>
<dbReference type="AlphaFoldDB" id="A0A7M1LHT5"/>
<organism evidence="6 7">
    <name type="scientific">Campylobacter corcagiensis</name>
    <dbReference type="NCBI Taxonomy" id="1448857"/>
    <lineage>
        <taxon>Bacteria</taxon>
        <taxon>Pseudomonadati</taxon>
        <taxon>Campylobacterota</taxon>
        <taxon>Epsilonproteobacteria</taxon>
        <taxon>Campylobacterales</taxon>
        <taxon>Campylobacteraceae</taxon>
        <taxon>Campylobacter</taxon>
    </lineage>
</organism>
<evidence type="ECO:0000313" key="7">
    <source>
        <dbReference type="Proteomes" id="UP000594749"/>
    </source>
</evidence>
<dbReference type="RefSeq" id="WP_025801978.1">
    <property type="nucleotide sequence ID" value="NZ_CP053842.1"/>
</dbReference>
<gene>
    <name evidence="6" type="ORF">IMC76_04180</name>
</gene>
<protein>
    <recommendedName>
        <fullName evidence="5">Cytochrome c domain-containing protein</fullName>
    </recommendedName>
</protein>
<dbReference type="GO" id="GO:0009055">
    <property type="term" value="F:electron transfer activity"/>
    <property type="evidence" value="ECO:0007669"/>
    <property type="project" value="InterPro"/>
</dbReference>
<dbReference type="PROSITE" id="PS51007">
    <property type="entry name" value="CYTC"/>
    <property type="match status" value="1"/>
</dbReference>
<evidence type="ECO:0000256" key="3">
    <source>
        <dbReference type="ARBA" id="ARBA00023004"/>
    </source>
</evidence>
<dbReference type="Proteomes" id="UP000594749">
    <property type="component" value="Chromosome"/>
</dbReference>
<accession>A0A7M1LHT5</accession>
<dbReference type="GO" id="GO:0046872">
    <property type="term" value="F:metal ion binding"/>
    <property type="evidence" value="ECO:0007669"/>
    <property type="project" value="UniProtKB-KW"/>
</dbReference>
<evidence type="ECO:0000259" key="5">
    <source>
        <dbReference type="PROSITE" id="PS51007"/>
    </source>
</evidence>
<dbReference type="Pfam" id="PF00034">
    <property type="entry name" value="Cytochrom_C"/>
    <property type="match status" value="1"/>
</dbReference>
<keyword evidence="7" id="KW-1185">Reference proteome</keyword>
<dbReference type="InterPro" id="IPR036909">
    <property type="entry name" value="Cyt_c-like_dom_sf"/>
</dbReference>
<proteinExistence type="predicted"/>